<accession>A0A6C0HLR3</accession>
<dbReference type="AlphaFoldDB" id="A0A6C0HLR3"/>
<feature type="compositionally biased region" description="Basic residues" evidence="1">
    <location>
        <begin position="98"/>
        <end position="135"/>
    </location>
</feature>
<sequence>MPEYIFKRLLDNDVHELRIQMYGKEGGLKAVLSADGRSYTFTNAQGHSAKYITDPMDAFRVEYTPDDPTNDLKDADKQDAIYHALTLEVDPNQSEGGRRRRARRKTARVQKKRSKRSKRSKQSRRSKRRQNRRYV</sequence>
<dbReference type="EMBL" id="MN739977">
    <property type="protein sequence ID" value="QHT81066.1"/>
    <property type="molecule type" value="Genomic_DNA"/>
</dbReference>
<evidence type="ECO:0000256" key="1">
    <source>
        <dbReference type="SAM" id="MobiDB-lite"/>
    </source>
</evidence>
<feature type="region of interest" description="Disordered" evidence="1">
    <location>
        <begin position="86"/>
        <end position="135"/>
    </location>
</feature>
<name>A0A6C0HLR3_9ZZZZ</name>
<organism evidence="2">
    <name type="scientific">viral metagenome</name>
    <dbReference type="NCBI Taxonomy" id="1070528"/>
    <lineage>
        <taxon>unclassified sequences</taxon>
        <taxon>metagenomes</taxon>
        <taxon>organismal metagenomes</taxon>
    </lineage>
</organism>
<proteinExistence type="predicted"/>
<reference evidence="2" key="1">
    <citation type="journal article" date="2020" name="Nature">
        <title>Giant virus diversity and host interactions through global metagenomics.</title>
        <authorList>
            <person name="Schulz F."/>
            <person name="Roux S."/>
            <person name="Paez-Espino D."/>
            <person name="Jungbluth S."/>
            <person name="Walsh D.A."/>
            <person name="Denef V.J."/>
            <person name="McMahon K.D."/>
            <person name="Konstantinidis K.T."/>
            <person name="Eloe-Fadrosh E.A."/>
            <person name="Kyrpides N.C."/>
            <person name="Woyke T."/>
        </authorList>
    </citation>
    <scope>NUCLEOTIDE SEQUENCE</scope>
    <source>
        <strain evidence="2">GVMAG-M-3300023184-135</strain>
    </source>
</reference>
<protein>
    <submittedName>
        <fullName evidence="2">Uncharacterized protein</fullName>
    </submittedName>
</protein>
<evidence type="ECO:0000313" key="2">
    <source>
        <dbReference type="EMBL" id="QHT81066.1"/>
    </source>
</evidence>